<reference evidence="2" key="2">
    <citation type="submission" date="2015-01" db="EMBL/GenBank/DDBJ databases">
        <title>Evolutionary Origins and Diversification of the Mycorrhizal Mutualists.</title>
        <authorList>
            <consortium name="DOE Joint Genome Institute"/>
            <consortium name="Mycorrhizal Genomics Consortium"/>
            <person name="Kohler A."/>
            <person name="Kuo A."/>
            <person name="Nagy L.G."/>
            <person name="Floudas D."/>
            <person name="Copeland A."/>
            <person name="Barry K.W."/>
            <person name="Cichocki N."/>
            <person name="Veneault-Fourrey C."/>
            <person name="LaButti K."/>
            <person name="Lindquist E.A."/>
            <person name="Lipzen A."/>
            <person name="Lundell T."/>
            <person name="Morin E."/>
            <person name="Murat C."/>
            <person name="Riley R."/>
            <person name="Ohm R."/>
            <person name="Sun H."/>
            <person name="Tunlid A."/>
            <person name="Henrissat B."/>
            <person name="Grigoriev I.V."/>
            <person name="Hibbett D.S."/>
            <person name="Martin F."/>
        </authorList>
    </citation>
    <scope>NUCLEOTIDE SEQUENCE [LARGE SCALE GENOMIC DNA]</scope>
    <source>
        <strain evidence="2">F 1598</strain>
    </source>
</reference>
<evidence type="ECO:0000313" key="2">
    <source>
        <dbReference type="Proteomes" id="UP000054166"/>
    </source>
</evidence>
<accession>A0A0C3EQ09</accession>
<keyword evidence="2" id="KW-1185">Reference proteome</keyword>
<sequence length="74" mass="8087">MPSASRSVSSLLLVRNMCAGLGVSYLLLHLAGSTIIVPTDAEELLGLYIHKSHKVIISQSPARLQLEVQYRPWG</sequence>
<reference evidence="1 2" key="1">
    <citation type="submission" date="2014-04" db="EMBL/GenBank/DDBJ databases">
        <authorList>
            <consortium name="DOE Joint Genome Institute"/>
            <person name="Kuo A."/>
            <person name="Tarkka M."/>
            <person name="Buscot F."/>
            <person name="Kohler A."/>
            <person name="Nagy L.G."/>
            <person name="Floudas D."/>
            <person name="Copeland A."/>
            <person name="Barry K.W."/>
            <person name="Cichocki N."/>
            <person name="Veneault-Fourrey C."/>
            <person name="LaButti K."/>
            <person name="Lindquist E.A."/>
            <person name="Lipzen A."/>
            <person name="Lundell T."/>
            <person name="Morin E."/>
            <person name="Murat C."/>
            <person name="Sun H."/>
            <person name="Tunlid A."/>
            <person name="Henrissat B."/>
            <person name="Grigoriev I.V."/>
            <person name="Hibbett D.S."/>
            <person name="Martin F."/>
            <person name="Nordberg H.P."/>
            <person name="Cantor M.N."/>
            <person name="Hua S.X."/>
        </authorList>
    </citation>
    <scope>NUCLEOTIDE SEQUENCE [LARGE SCALE GENOMIC DNA]</scope>
    <source>
        <strain evidence="1 2">F 1598</strain>
    </source>
</reference>
<protein>
    <submittedName>
        <fullName evidence="1">Uncharacterized protein</fullName>
    </submittedName>
</protein>
<gene>
    <name evidence="1" type="ORF">PILCRDRAFT_828063</name>
</gene>
<organism evidence="1 2">
    <name type="scientific">Piloderma croceum (strain F 1598)</name>
    <dbReference type="NCBI Taxonomy" id="765440"/>
    <lineage>
        <taxon>Eukaryota</taxon>
        <taxon>Fungi</taxon>
        <taxon>Dikarya</taxon>
        <taxon>Basidiomycota</taxon>
        <taxon>Agaricomycotina</taxon>
        <taxon>Agaricomycetes</taxon>
        <taxon>Agaricomycetidae</taxon>
        <taxon>Atheliales</taxon>
        <taxon>Atheliaceae</taxon>
        <taxon>Piloderma</taxon>
    </lineage>
</organism>
<dbReference type="AlphaFoldDB" id="A0A0C3EQ09"/>
<evidence type="ECO:0000313" key="1">
    <source>
        <dbReference type="EMBL" id="KIM74640.1"/>
    </source>
</evidence>
<proteinExistence type="predicted"/>
<dbReference type="HOGENOM" id="CLU_2688700_0_0_1"/>
<dbReference type="Proteomes" id="UP000054166">
    <property type="component" value="Unassembled WGS sequence"/>
</dbReference>
<dbReference type="InParanoid" id="A0A0C3EQ09"/>
<dbReference type="EMBL" id="KN833058">
    <property type="protein sequence ID" value="KIM74640.1"/>
    <property type="molecule type" value="Genomic_DNA"/>
</dbReference>
<name>A0A0C3EQ09_PILCF</name>